<dbReference type="EMBL" id="BAAAFA010000012">
    <property type="protein sequence ID" value="GAA0822959.1"/>
    <property type="molecule type" value="Genomic_DNA"/>
</dbReference>
<dbReference type="PANTHER" id="PTHR43544:SF12">
    <property type="entry name" value="NAD(P)-BINDING ROSSMANN-FOLD SUPERFAMILY PROTEIN"/>
    <property type="match status" value="1"/>
</dbReference>
<dbReference type="PRINTS" id="PR00081">
    <property type="entry name" value="GDHRDH"/>
</dbReference>
<dbReference type="PANTHER" id="PTHR43544">
    <property type="entry name" value="SHORT-CHAIN DEHYDROGENASE/REDUCTASE"/>
    <property type="match status" value="1"/>
</dbReference>
<dbReference type="Pfam" id="PF00106">
    <property type="entry name" value="adh_short"/>
    <property type="match status" value="1"/>
</dbReference>
<name>A0ABN1LAM6_9GAMM</name>
<proteinExistence type="predicted"/>
<evidence type="ECO:0000313" key="1">
    <source>
        <dbReference type="EMBL" id="GAA0822959.1"/>
    </source>
</evidence>
<comment type="caution">
    <text evidence="1">The sequence shown here is derived from an EMBL/GenBank/DDBJ whole genome shotgun (WGS) entry which is preliminary data.</text>
</comment>
<dbReference type="RefSeq" id="WP_343818776.1">
    <property type="nucleotide sequence ID" value="NZ_BAAAFA010000012.1"/>
</dbReference>
<reference evidence="1 2" key="1">
    <citation type="journal article" date="2019" name="Int. J. Syst. Evol. Microbiol.">
        <title>The Global Catalogue of Microorganisms (GCM) 10K type strain sequencing project: providing services to taxonomists for standard genome sequencing and annotation.</title>
        <authorList>
            <consortium name="The Broad Institute Genomics Platform"/>
            <consortium name="The Broad Institute Genome Sequencing Center for Infectious Disease"/>
            <person name="Wu L."/>
            <person name="Ma J."/>
        </authorList>
    </citation>
    <scope>NUCLEOTIDE SEQUENCE [LARGE SCALE GENOMIC DNA]</scope>
    <source>
        <strain evidence="1 2">JCM 15608</strain>
    </source>
</reference>
<dbReference type="Proteomes" id="UP001500021">
    <property type="component" value="Unassembled WGS sequence"/>
</dbReference>
<sequence length="246" mass="27075">MMTEQTLILGANSGIAQAIAAKSLQQKSTCVTIVSRNSSAYQQLKKRHKNLNIINVENYSSTTMAKVAEQLTQQSSQPITRVYICHGILHNATVQPEKKLEDIAPDAFSAVMNANALTPMLWIKTLTPLLTGKTVCKLVVLSARVGSISDNRLGGWYSYRASKAALNMMLKNTAIEFARRAKNIKVIAFHPGTTDTDLSKPFQQNVPKGKLFTPEFVAKQLTSISDKALVDGQLSFVDWQAENISY</sequence>
<protein>
    <submittedName>
        <fullName evidence="1">SDR family NAD(P)-dependent oxidoreductase</fullName>
    </submittedName>
</protein>
<dbReference type="SUPFAM" id="SSF51735">
    <property type="entry name" value="NAD(P)-binding Rossmann-fold domains"/>
    <property type="match status" value="1"/>
</dbReference>
<gene>
    <name evidence="1" type="ORF">GCM10009111_32000</name>
</gene>
<organism evidence="1 2">
    <name type="scientific">Colwellia asteriadis</name>
    <dbReference type="NCBI Taxonomy" id="517723"/>
    <lineage>
        <taxon>Bacteria</taxon>
        <taxon>Pseudomonadati</taxon>
        <taxon>Pseudomonadota</taxon>
        <taxon>Gammaproteobacteria</taxon>
        <taxon>Alteromonadales</taxon>
        <taxon>Colwelliaceae</taxon>
        <taxon>Colwellia</taxon>
    </lineage>
</organism>
<dbReference type="InterPro" id="IPR002347">
    <property type="entry name" value="SDR_fam"/>
</dbReference>
<dbReference type="InterPro" id="IPR036291">
    <property type="entry name" value="NAD(P)-bd_dom_sf"/>
</dbReference>
<dbReference type="Gene3D" id="3.40.50.720">
    <property type="entry name" value="NAD(P)-binding Rossmann-like Domain"/>
    <property type="match status" value="1"/>
</dbReference>
<evidence type="ECO:0000313" key="2">
    <source>
        <dbReference type="Proteomes" id="UP001500021"/>
    </source>
</evidence>
<dbReference type="InterPro" id="IPR051468">
    <property type="entry name" value="Fungal_SecMetab_SDRs"/>
</dbReference>
<accession>A0ABN1LAM6</accession>
<keyword evidence="2" id="KW-1185">Reference proteome</keyword>